<evidence type="ECO:0008006" key="4">
    <source>
        <dbReference type="Google" id="ProtNLM"/>
    </source>
</evidence>
<feature type="region of interest" description="Disordered" evidence="1">
    <location>
        <begin position="456"/>
        <end position="540"/>
    </location>
</feature>
<organism evidence="2 3">
    <name type="scientific">Mycena rosella</name>
    <name type="common">Pink bonnet</name>
    <name type="synonym">Agaricus rosellus</name>
    <dbReference type="NCBI Taxonomy" id="1033263"/>
    <lineage>
        <taxon>Eukaryota</taxon>
        <taxon>Fungi</taxon>
        <taxon>Dikarya</taxon>
        <taxon>Basidiomycota</taxon>
        <taxon>Agaricomycotina</taxon>
        <taxon>Agaricomycetes</taxon>
        <taxon>Agaricomycetidae</taxon>
        <taxon>Agaricales</taxon>
        <taxon>Marasmiineae</taxon>
        <taxon>Mycenaceae</taxon>
        <taxon>Mycena</taxon>
    </lineage>
</organism>
<accession>A0AAD7GFB1</accession>
<evidence type="ECO:0000313" key="3">
    <source>
        <dbReference type="Proteomes" id="UP001221757"/>
    </source>
</evidence>
<comment type="caution">
    <text evidence="2">The sequence shown here is derived from an EMBL/GenBank/DDBJ whole genome shotgun (WGS) entry which is preliminary data.</text>
</comment>
<sequence>MVGNKRYVSEYMEGVWGHATALTSSVERHNFPPPELSGKFTSYITSHKNTLKERLESIRDVINSPDAVAARHVAKIHRCLTRRIDPKEFDGDVTAVVSVVWVAWFRFNELKECFQHQEVPDLTQMFGSVSCGLFNKYMEWAGWENRKYFMDRKARAWRAWDAIMPLVWKSQIWLEFSQMNIPLPPRIQKVYLLLYLRLSEPYSLNEESGKLSSNGTWYGYHWTDRRPFMPMTRLDINCGEVQEQNQTDLTGKGLSIHSLRWDLDGTLHSAQNGLGTIDRDVLAGTIQCSGTTGLFWFKKVPTSPGVPQLKYEELWSLDCDVDEMKRKCEKLTNIYRAAELIYKNQGGLLDDDAEKDEYSAVKVNFSFEDIPELHGLYHWWYDRADDLQPRDYYCDGCGDTIRRPRIICLDCVSTDWPERTVDFCSKVECIACASLPERKDQAQFSRNFSREVYTESSLAAPSRDPFTGAEGGECLDPMAQIPLDAGDTSPGPSTGAEGDQPLDPMSQIPLDARDTNPDPSTGAEDGEPRDPMPQIPLDAGDTSLGPECKICHERIVVPCWHCIGCDDSWVCDPCEKTIDGLSPWNFHARFREELPIENTNNDDSFWDFYWPRPGAHHNVLHPLVRVVAEGPEPDKSESPVPLPIQQ</sequence>
<dbReference type="AlphaFoldDB" id="A0AAD7GFB1"/>
<name>A0AAD7GFB1_MYCRO</name>
<evidence type="ECO:0000256" key="1">
    <source>
        <dbReference type="SAM" id="MobiDB-lite"/>
    </source>
</evidence>
<protein>
    <recommendedName>
        <fullName evidence="4">ZZ-type domain-containing protein</fullName>
    </recommendedName>
</protein>
<gene>
    <name evidence="2" type="ORF">B0H17DRAFT_1181532</name>
</gene>
<dbReference type="Proteomes" id="UP001221757">
    <property type="component" value="Unassembled WGS sequence"/>
</dbReference>
<reference evidence="2" key="1">
    <citation type="submission" date="2023-03" db="EMBL/GenBank/DDBJ databases">
        <title>Massive genome expansion in bonnet fungi (Mycena s.s.) driven by repeated elements and novel gene families across ecological guilds.</title>
        <authorList>
            <consortium name="Lawrence Berkeley National Laboratory"/>
            <person name="Harder C.B."/>
            <person name="Miyauchi S."/>
            <person name="Viragh M."/>
            <person name="Kuo A."/>
            <person name="Thoen E."/>
            <person name="Andreopoulos B."/>
            <person name="Lu D."/>
            <person name="Skrede I."/>
            <person name="Drula E."/>
            <person name="Henrissat B."/>
            <person name="Morin E."/>
            <person name="Kohler A."/>
            <person name="Barry K."/>
            <person name="LaButti K."/>
            <person name="Morin E."/>
            <person name="Salamov A."/>
            <person name="Lipzen A."/>
            <person name="Mereny Z."/>
            <person name="Hegedus B."/>
            <person name="Baldrian P."/>
            <person name="Stursova M."/>
            <person name="Weitz H."/>
            <person name="Taylor A."/>
            <person name="Grigoriev I.V."/>
            <person name="Nagy L.G."/>
            <person name="Martin F."/>
            <person name="Kauserud H."/>
        </authorList>
    </citation>
    <scope>NUCLEOTIDE SEQUENCE</scope>
    <source>
        <strain evidence="2">CBHHK067</strain>
    </source>
</reference>
<evidence type="ECO:0000313" key="2">
    <source>
        <dbReference type="EMBL" id="KAJ7683655.1"/>
    </source>
</evidence>
<proteinExistence type="predicted"/>
<dbReference type="EMBL" id="JARKIE010000106">
    <property type="protein sequence ID" value="KAJ7683655.1"/>
    <property type="molecule type" value="Genomic_DNA"/>
</dbReference>
<keyword evidence="3" id="KW-1185">Reference proteome</keyword>